<feature type="transmembrane region" description="Helical" evidence="5">
    <location>
        <begin position="491"/>
        <end position="509"/>
    </location>
</feature>
<organism evidence="6 7">
    <name type="scientific">Streptomyces formicae</name>
    <dbReference type="NCBI Taxonomy" id="1616117"/>
    <lineage>
        <taxon>Bacteria</taxon>
        <taxon>Bacillati</taxon>
        <taxon>Actinomycetota</taxon>
        <taxon>Actinomycetes</taxon>
        <taxon>Kitasatosporales</taxon>
        <taxon>Streptomycetaceae</taxon>
        <taxon>Streptomyces</taxon>
    </lineage>
</organism>
<dbReference type="SFLD" id="SFLDG01212">
    <property type="entry name" value="Phytoene_synthase_like"/>
    <property type="match status" value="1"/>
</dbReference>
<dbReference type="InterPro" id="IPR033904">
    <property type="entry name" value="Trans_IPPS_HH"/>
</dbReference>
<feature type="transmembrane region" description="Helical" evidence="5">
    <location>
        <begin position="393"/>
        <end position="413"/>
    </location>
</feature>
<keyword evidence="3 5" id="KW-1133">Transmembrane helix</keyword>
<comment type="subcellular location">
    <subcellularLocation>
        <location evidence="1">Membrane</location>
        <topology evidence="1">Multi-pass membrane protein</topology>
    </subcellularLocation>
</comment>
<feature type="transmembrane region" description="Helical" evidence="5">
    <location>
        <begin position="369"/>
        <end position="387"/>
    </location>
</feature>
<evidence type="ECO:0000256" key="4">
    <source>
        <dbReference type="ARBA" id="ARBA00023136"/>
    </source>
</evidence>
<evidence type="ECO:0000313" key="7">
    <source>
        <dbReference type="Proteomes" id="UP000828924"/>
    </source>
</evidence>
<evidence type="ECO:0000256" key="1">
    <source>
        <dbReference type="ARBA" id="ARBA00004141"/>
    </source>
</evidence>
<gene>
    <name evidence="6" type="ORF">J4032_09730</name>
</gene>
<feature type="transmembrane region" description="Helical" evidence="5">
    <location>
        <begin position="425"/>
        <end position="446"/>
    </location>
</feature>
<dbReference type="InterPro" id="IPR008949">
    <property type="entry name" value="Isoprenoid_synthase_dom_sf"/>
</dbReference>
<dbReference type="Gene3D" id="1.10.600.10">
    <property type="entry name" value="Farnesyl Diphosphate Synthase"/>
    <property type="match status" value="1"/>
</dbReference>
<name>A0ABY3WLY0_9ACTN</name>
<dbReference type="SFLD" id="SFLDG01018">
    <property type="entry name" value="Squalene/Phytoene_Synthase_Lik"/>
    <property type="match status" value="1"/>
</dbReference>
<dbReference type="SFLD" id="SFLDS00005">
    <property type="entry name" value="Isoprenoid_Synthase_Type_I"/>
    <property type="match status" value="1"/>
</dbReference>
<evidence type="ECO:0000256" key="3">
    <source>
        <dbReference type="ARBA" id="ARBA00022989"/>
    </source>
</evidence>
<keyword evidence="2 5" id="KW-0812">Transmembrane</keyword>
<feature type="transmembrane region" description="Helical" evidence="5">
    <location>
        <begin position="521"/>
        <end position="539"/>
    </location>
</feature>
<evidence type="ECO:0000256" key="5">
    <source>
        <dbReference type="SAM" id="Phobius"/>
    </source>
</evidence>
<sequence>MALSTAACWSIDVTEATPVDVTEVDAAYAYCERLTHHRAGNFRYGIRLLPRPDRRALCAVYAYAREIDDLADGGLDTDAKHRELSRMRQQLTNLGAHPDPVCVALGDATRRCPIPLEAFGELIDGVEMDVDGTTYSTFDDLYLYCDRVAGSVGRLCVGVFPPSSNPDAARLASTLWIGMQLTNILRDIAEDAEAGRVYLPREDLRTFVPDMSSPPISFRSGPGFDALVRFEAERALRFYTEGLRLLPYLCRRSAACLGTMAGVYLRMLIRIADEPSQLLDHRITVPAWEKLEIAVRTMAGLPRAVVRCFTVSDPPSIAAARREGASAVSDDVMLSSTAFNVGIALCGVFWTVAYVLIIRRASADGTYGMPVVALCANLSWEAISSFTQPPPGFLGPVPFVWLFIDLVIAWQALRYGPGQFPRTSARIFYGMFGLTLVMALTMTFQLNRAFMAYYNDHWGLYAGFAAALMMATLFLFMLYNRASTAGQSVPIAVCMLLGNFCAGAAWLAYPPPGIVASTFQESLVAGTLGLNALYATVLWRHGRPDGHAHAATSAPEMSHAKDEL</sequence>
<reference evidence="6 7" key="1">
    <citation type="submission" date="2021-03" db="EMBL/GenBank/DDBJ databases">
        <title>Complete genome of Streptomyces formicae strain 1H-GS9 (DSM 100524).</title>
        <authorList>
            <person name="Atanasov K.E."/>
            <person name="Altabella T."/>
            <person name="Ferrer A."/>
        </authorList>
    </citation>
    <scope>NUCLEOTIDE SEQUENCE [LARGE SCALE GENOMIC DNA]</scope>
    <source>
        <strain evidence="6 7">1H-GS9</strain>
    </source>
</reference>
<proteinExistence type="predicted"/>
<dbReference type="Proteomes" id="UP000828924">
    <property type="component" value="Chromosome"/>
</dbReference>
<keyword evidence="4 5" id="KW-0472">Membrane</keyword>
<dbReference type="EMBL" id="CP071872">
    <property type="protein sequence ID" value="UNM11787.1"/>
    <property type="molecule type" value="Genomic_DNA"/>
</dbReference>
<accession>A0ABY3WLY0</accession>
<keyword evidence="7" id="KW-1185">Reference proteome</keyword>
<evidence type="ECO:0000256" key="2">
    <source>
        <dbReference type="ARBA" id="ARBA00022692"/>
    </source>
</evidence>
<dbReference type="InterPro" id="IPR044843">
    <property type="entry name" value="Trans_IPPS_bact-type"/>
</dbReference>
<dbReference type="Pfam" id="PF25129">
    <property type="entry name" value="Pyr4-TMTC"/>
    <property type="match status" value="1"/>
</dbReference>
<dbReference type="CDD" id="cd00683">
    <property type="entry name" value="Trans_IPPS_HH"/>
    <property type="match status" value="1"/>
</dbReference>
<dbReference type="Pfam" id="PF00494">
    <property type="entry name" value="SQS_PSY"/>
    <property type="match status" value="1"/>
</dbReference>
<feature type="transmembrane region" description="Helical" evidence="5">
    <location>
        <begin position="338"/>
        <end position="357"/>
    </location>
</feature>
<evidence type="ECO:0000313" key="6">
    <source>
        <dbReference type="EMBL" id="UNM11787.1"/>
    </source>
</evidence>
<protein>
    <submittedName>
        <fullName evidence="6">Squalene/phytoene synthase family protein</fullName>
    </submittedName>
</protein>
<dbReference type="PANTHER" id="PTHR31480">
    <property type="entry name" value="BIFUNCTIONAL LYCOPENE CYCLASE/PHYTOENE SYNTHASE"/>
    <property type="match status" value="1"/>
</dbReference>
<dbReference type="InterPro" id="IPR039020">
    <property type="entry name" value="PaxB-like"/>
</dbReference>
<dbReference type="InterPro" id="IPR002060">
    <property type="entry name" value="Squ/phyt_synthse"/>
</dbReference>
<dbReference type="SUPFAM" id="SSF48576">
    <property type="entry name" value="Terpenoid synthases"/>
    <property type="match status" value="1"/>
</dbReference>
<feature type="transmembrane region" description="Helical" evidence="5">
    <location>
        <begin position="458"/>
        <end position="479"/>
    </location>
</feature>